<comment type="caution">
    <text evidence="2">The sequence shown here is derived from an EMBL/GenBank/DDBJ whole genome shotgun (WGS) entry which is preliminary data.</text>
</comment>
<organism evidence="2 3">
    <name type="scientific">Sporothrix schenckii 1099-18</name>
    <dbReference type="NCBI Taxonomy" id="1397361"/>
    <lineage>
        <taxon>Eukaryota</taxon>
        <taxon>Fungi</taxon>
        <taxon>Dikarya</taxon>
        <taxon>Ascomycota</taxon>
        <taxon>Pezizomycotina</taxon>
        <taxon>Sordariomycetes</taxon>
        <taxon>Sordariomycetidae</taxon>
        <taxon>Ophiostomatales</taxon>
        <taxon>Ophiostomataceae</taxon>
        <taxon>Sporothrix</taxon>
    </lineage>
</organism>
<name>A0A0F2MFY5_SPOSC</name>
<proteinExistence type="predicted"/>
<dbReference type="GeneID" id="27670130"/>
<evidence type="ECO:0000313" key="2">
    <source>
        <dbReference type="EMBL" id="KJR88613.1"/>
    </source>
</evidence>
<feature type="compositionally biased region" description="Basic and acidic residues" evidence="1">
    <location>
        <begin position="57"/>
        <end position="68"/>
    </location>
</feature>
<dbReference type="VEuPathDB" id="FungiDB:SPSK_08215"/>
<dbReference type="AlphaFoldDB" id="A0A0F2MFY5"/>
<reference evidence="2 3" key="2">
    <citation type="journal article" date="2015" name="Eukaryot. Cell">
        <title>Asexual propagation of a virulent clone complex in a human and feline outbreak of sporotrichosis.</title>
        <authorList>
            <person name="Teixeira Mde M."/>
            <person name="Rodrigues A.M."/>
            <person name="Tsui C.K."/>
            <person name="de Almeida L.G."/>
            <person name="Van Diepeningen A.D."/>
            <person name="van den Ende B.G."/>
            <person name="Fernandes G.F."/>
            <person name="Kano R."/>
            <person name="Hamelin R.C."/>
            <person name="Lopes-Bezerra L.M."/>
            <person name="Vasconcelos A.T."/>
            <person name="de Hoog S."/>
            <person name="de Camargo Z.P."/>
            <person name="Felipe M.S."/>
        </authorList>
    </citation>
    <scope>NUCLEOTIDE SEQUENCE [LARGE SCALE GENOMIC DNA]</scope>
    <source>
        <strain evidence="2 3">1099-18</strain>
    </source>
</reference>
<dbReference type="Proteomes" id="UP000033710">
    <property type="component" value="Unassembled WGS sequence"/>
</dbReference>
<protein>
    <submittedName>
        <fullName evidence="2">Uncharacterized protein</fullName>
    </submittedName>
</protein>
<dbReference type="KEGG" id="ssck:SPSK_08215"/>
<feature type="compositionally biased region" description="Basic and acidic residues" evidence="1">
    <location>
        <begin position="32"/>
        <end position="43"/>
    </location>
</feature>
<accession>A0A0F2MFY5</accession>
<evidence type="ECO:0000313" key="3">
    <source>
        <dbReference type="Proteomes" id="UP000033710"/>
    </source>
</evidence>
<dbReference type="EMBL" id="AXCR01000004">
    <property type="protein sequence ID" value="KJR88613.1"/>
    <property type="molecule type" value="Genomic_DNA"/>
</dbReference>
<evidence type="ECO:0000256" key="1">
    <source>
        <dbReference type="SAM" id="MobiDB-lite"/>
    </source>
</evidence>
<feature type="region of interest" description="Disordered" evidence="1">
    <location>
        <begin position="18"/>
        <end position="76"/>
    </location>
</feature>
<sequence length="76" mass="8487">MAFNGWACAVSLSIFREGEMGGGTRAKRTLKITRESKNQRNRDGGGLVTMRRQKGTTGRERSRPKDMTVGEPQEDE</sequence>
<dbReference type="RefSeq" id="XP_016591289.1">
    <property type="nucleotide sequence ID" value="XM_016734853.1"/>
</dbReference>
<gene>
    <name evidence="2" type="ORF">SPSK_08215</name>
</gene>
<reference evidence="2 3" key="1">
    <citation type="journal article" date="2014" name="BMC Genomics">
        <title>Comparative genomics of the major fungal agents of human and animal Sporotrichosis: Sporothrix schenckii and Sporothrix brasiliensis.</title>
        <authorList>
            <person name="Teixeira M.M."/>
            <person name="de Almeida L.G."/>
            <person name="Kubitschek-Barreira P."/>
            <person name="Alves F.L."/>
            <person name="Kioshima E.S."/>
            <person name="Abadio A.K."/>
            <person name="Fernandes L."/>
            <person name="Derengowski L.S."/>
            <person name="Ferreira K.S."/>
            <person name="Souza R.C."/>
            <person name="Ruiz J.C."/>
            <person name="de Andrade N.C."/>
            <person name="Paes H.C."/>
            <person name="Nicola A.M."/>
            <person name="Albuquerque P."/>
            <person name="Gerber A.L."/>
            <person name="Martins V.P."/>
            <person name="Peconick L.D."/>
            <person name="Neto A.V."/>
            <person name="Chaucanez C.B."/>
            <person name="Silva P.A."/>
            <person name="Cunha O.L."/>
            <person name="de Oliveira F.F."/>
            <person name="dos Santos T.C."/>
            <person name="Barros A.L."/>
            <person name="Soares M.A."/>
            <person name="de Oliveira L.M."/>
            <person name="Marini M.M."/>
            <person name="Villalobos-Duno H."/>
            <person name="Cunha M.M."/>
            <person name="de Hoog S."/>
            <person name="da Silveira J.F."/>
            <person name="Henrissat B."/>
            <person name="Nino-Vega G.A."/>
            <person name="Cisalpino P.S."/>
            <person name="Mora-Montes H.M."/>
            <person name="Almeida S.R."/>
            <person name="Stajich J.E."/>
            <person name="Lopes-Bezerra L.M."/>
            <person name="Vasconcelos A.T."/>
            <person name="Felipe M.S."/>
        </authorList>
    </citation>
    <scope>NUCLEOTIDE SEQUENCE [LARGE SCALE GENOMIC DNA]</scope>
    <source>
        <strain evidence="2 3">1099-18</strain>
    </source>
</reference>